<keyword evidence="2" id="KW-1185">Reference proteome</keyword>
<reference evidence="1 2" key="1">
    <citation type="journal article" date="2021" name="Plant Biotechnol. J.">
        <title>Multi-omics assisted identification of the key and species-specific regulatory components of drought-tolerant mechanisms in Gossypium stocksii.</title>
        <authorList>
            <person name="Yu D."/>
            <person name="Ke L."/>
            <person name="Zhang D."/>
            <person name="Wu Y."/>
            <person name="Sun Y."/>
            <person name="Mei J."/>
            <person name="Sun J."/>
            <person name="Sun Y."/>
        </authorList>
    </citation>
    <scope>NUCLEOTIDE SEQUENCE [LARGE SCALE GENOMIC DNA]</scope>
    <source>
        <strain evidence="2">cv. E1</strain>
        <tissue evidence="1">Leaf</tissue>
    </source>
</reference>
<sequence>MATQEVRFEQQQAFQYELLKQNDELRIKMHSDDTGFQDNVNMQNEVLGIQKEYESLQYYVKRFHKTTFNMKNLKNQWAIDAFIMDRCTFHDDMRHKIDDCFTLKEHIDEVVQNDELTEFMNQSNLQQVQGFKVKRILIDSGSAVEVLSWDAYQKMRLKEKMLSKANPLYNFVNHLIEVKGTITLLVTLRDGEHTTIEYV</sequence>
<organism evidence="1 2">
    <name type="scientific">Gossypium stocksii</name>
    <dbReference type="NCBI Taxonomy" id="47602"/>
    <lineage>
        <taxon>Eukaryota</taxon>
        <taxon>Viridiplantae</taxon>
        <taxon>Streptophyta</taxon>
        <taxon>Embryophyta</taxon>
        <taxon>Tracheophyta</taxon>
        <taxon>Spermatophyta</taxon>
        <taxon>Magnoliopsida</taxon>
        <taxon>eudicotyledons</taxon>
        <taxon>Gunneridae</taxon>
        <taxon>Pentapetalae</taxon>
        <taxon>rosids</taxon>
        <taxon>malvids</taxon>
        <taxon>Malvales</taxon>
        <taxon>Malvaceae</taxon>
        <taxon>Malvoideae</taxon>
        <taxon>Gossypium</taxon>
    </lineage>
</organism>
<comment type="caution">
    <text evidence="1">The sequence shown here is derived from an EMBL/GenBank/DDBJ whole genome shotgun (WGS) entry which is preliminary data.</text>
</comment>
<evidence type="ECO:0000313" key="1">
    <source>
        <dbReference type="EMBL" id="KAH1108474.1"/>
    </source>
</evidence>
<evidence type="ECO:0000313" key="2">
    <source>
        <dbReference type="Proteomes" id="UP000828251"/>
    </source>
</evidence>
<dbReference type="AlphaFoldDB" id="A0A9D3W3J2"/>
<gene>
    <name evidence="1" type="ORF">J1N35_012242</name>
</gene>
<accession>A0A9D3W3J2</accession>
<protein>
    <submittedName>
        <fullName evidence="1">Uncharacterized protein</fullName>
    </submittedName>
</protein>
<dbReference type="EMBL" id="JAIQCV010000004">
    <property type="protein sequence ID" value="KAH1108474.1"/>
    <property type="molecule type" value="Genomic_DNA"/>
</dbReference>
<proteinExistence type="predicted"/>
<dbReference type="OrthoDB" id="2919534at2759"/>
<dbReference type="Proteomes" id="UP000828251">
    <property type="component" value="Unassembled WGS sequence"/>
</dbReference>
<name>A0A9D3W3J2_9ROSI</name>